<dbReference type="EC" id="1.-.-.-" evidence="6"/>
<evidence type="ECO:0000313" key="6">
    <source>
        <dbReference type="EMBL" id="MFD1319632.1"/>
    </source>
</evidence>
<dbReference type="PANTHER" id="PTHR42847:SF4">
    <property type="entry name" value="ALKANESULFONATE MONOOXYGENASE-RELATED"/>
    <property type="match status" value="1"/>
</dbReference>
<keyword evidence="7" id="KW-1185">Reference proteome</keyword>
<keyword evidence="2" id="KW-0288">FMN</keyword>
<dbReference type="Proteomes" id="UP001597260">
    <property type="component" value="Unassembled WGS sequence"/>
</dbReference>
<gene>
    <name evidence="6" type="ORF">ACFQ4H_00870</name>
</gene>
<dbReference type="RefSeq" id="WP_377565697.1">
    <property type="nucleotide sequence ID" value="NZ_JBHTMP010000001.1"/>
</dbReference>
<accession>A0ABW3Y5E5</accession>
<sequence>MGVKLGVMPVLAGTSGADPHVAARFVRQLEDLGCESVWAVEHVVVPDSYASAYPYDPSGRMNLLPRDDIPDPLHWLTFAAAHTDRLMLGTAMLILPEHNPVHLAKRLATLDVLSGGRLIAGIGVGWLAEEYDAVGVPFAGRGRRADEYLEALRVLWTRAPASYTGQTVRFADVHSRPRPTRTTGVPIMIGGHSPAAVRRAARFGDGFYPLGVDVAGLRKLLGRLRDECLALGRDPAAVEITARAPASRAEAEELAELGVARVVIRADPARPAKVEATVTRYRREVLGE</sequence>
<dbReference type="PANTHER" id="PTHR42847">
    <property type="entry name" value="ALKANESULFONATE MONOOXYGENASE"/>
    <property type="match status" value="1"/>
</dbReference>
<dbReference type="InterPro" id="IPR011251">
    <property type="entry name" value="Luciferase-like_dom"/>
</dbReference>
<dbReference type="InterPro" id="IPR050172">
    <property type="entry name" value="SsuD_RutA_monooxygenase"/>
</dbReference>
<protein>
    <submittedName>
        <fullName evidence="6">LLM class F420-dependent oxidoreductase</fullName>
        <ecNumber evidence="6">1.-.-.-</ecNumber>
    </submittedName>
</protein>
<proteinExistence type="predicted"/>
<comment type="caution">
    <text evidence="6">The sequence shown here is derived from an EMBL/GenBank/DDBJ whole genome shotgun (WGS) entry which is preliminary data.</text>
</comment>
<name>A0ABW3Y5E5_9ACTN</name>
<evidence type="ECO:0000256" key="4">
    <source>
        <dbReference type="ARBA" id="ARBA00023033"/>
    </source>
</evidence>
<feature type="domain" description="Luciferase-like" evidence="5">
    <location>
        <begin position="15"/>
        <end position="267"/>
    </location>
</feature>
<organism evidence="6 7">
    <name type="scientific">Micromonospora sonneratiae</name>
    <dbReference type="NCBI Taxonomy" id="1184706"/>
    <lineage>
        <taxon>Bacteria</taxon>
        <taxon>Bacillati</taxon>
        <taxon>Actinomycetota</taxon>
        <taxon>Actinomycetes</taxon>
        <taxon>Micromonosporales</taxon>
        <taxon>Micromonosporaceae</taxon>
        <taxon>Micromonospora</taxon>
    </lineage>
</organism>
<evidence type="ECO:0000256" key="1">
    <source>
        <dbReference type="ARBA" id="ARBA00022630"/>
    </source>
</evidence>
<evidence type="ECO:0000259" key="5">
    <source>
        <dbReference type="Pfam" id="PF00296"/>
    </source>
</evidence>
<evidence type="ECO:0000313" key="7">
    <source>
        <dbReference type="Proteomes" id="UP001597260"/>
    </source>
</evidence>
<evidence type="ECO:0000256" key="2">
    <source>
        <dbReference type="ARBA" id="ARBA00022643"/>
    </source>
</evidence>
<keyword evidence="3 6" id="KW-0560">Oxidoreductase</keyword>
<evidence type="ECO:0000256" key="3">
    <source>
        <dbReference type="ARBA" id="ARBA00023002"/>
    </source>
</evidence>
<dbReference type="NCBIfam" id="TIGR03619">
    <property type="entry name" value="F420_Rv2161c"/>
    <property type="match status" value="1"/>
</dbReference>
<dbReference type="Pfam" id="PF00296">
    <property type="entry name" value="Bac_luciferase"/>
    <property type="match status" value="1"/>
</dbReference>
<keyword evidence="1" id="KW-0285">Flavoprotein</keyword>
<dbReference type="EMBL" id="JBHTMP010000001">
    <property type="protein sequence ID" value="MFD1319632.1"/>
    <property type="molecule type" value="Genomic_DNA"/>
</dbReference>
<dbReference type="Gene3D" id="3.20.20.30">
    <property type="entry name" value="Luciferase-like domain"/>
    <property type="match status" value="1"/>
</dbReference>
<dbReference type="InterPro" id="IPR019921">
    <property type="entry name" value="Lucif-like_OxRdtase_Rv2161c"/>
</dbReference>
<reference evidence="7" key="1">
    <citation type="journal article" date="2019" name="Int. J. Syst. Evol. Microbiol.">
        <title>The Global Catalogue of Microorganisms (GCM) 10K type strain sequencing project: providing services to taxonomists for standard genome sequencing and annotation.</title>
        <authorList>
            <consortium name="The Broad Institute Genomics Platform"/>
            <consortium name="The Broad Institute Genome Sequencing Center for Infectious Disease"/>
            <person name="Wu L."/>
            <person name="Ma J."/>
        </authorList>
    </citation>
    <scope>NUCLEOTIDE SEQUENCE [LARGE SCALE GENOMIC DNA]</scope>
    <source>
        <strain evidence="7">JCM 31037</strain>
    </source>
</reference>
<dbReference type="GO" id="GO:0016491">
    <property type="term" value="F:oxidoreductase activity"/>
    <property type="evidence" value="ECO:0007669"/>
    <property type="project" value="UniProtKB-KW"/>
</dbReference>
<dbReference type="SUPFAM" id="SSF51679">
    <property type="entry name" value="Bacterial luciferase-like"/>
    <property type="match status" value="1"/>
</dbReference>
<dbReference type="InterPro" id="IPR036661">
    <property type="entry name" value="Luciferase-like_sf"/>
</dbReference>
<keyword evidence="4" id="KW-0503">Monooxygenase</keyword>